<accession>A0A2Z3GH34</accession>
<dbReference type="Gene3D" id="3.50.30.30">
    <property type="match status" value="1"/>
</dbReference>
<keyword evidence="1" id="KW-0732">Signal</keyword>
<evidence type="ECO:0000256" key="1">
    <source>
        <dbReference type="SAM" id="SignalP"/>
    </source>
</evidence>
<keyword evidence="3" id="KW-1185">Reference proteome</keyword>
<protein>
    <recommendedName>
        <fullName evidence="4">Peptidase M28</fullName>
    </recommendedName>
</protein>
<reference evidence="3" key="1">
    <citation type="submission" date="2018-04" db="EMBL/GenBank/DDBJ databases">
        <title>Complete genome of Antarctic heterotrophic bacterium Hymenobacter nivis.</title>
        <authorList>
            <person name="Terashima M."/>
        </authorList>
    </citation>
    <scope>NUCLEOTIDE SEQUENCE [LARGE SCALE GENOMIC DNA]</scope>
    <source>
        <strain evidence="3">NBRC 111535</strain>
    </source>
</reference>
<organism evidence="2 3">
    <name type="scientific">Hymenobacter nivis</name>
    <dbReference type="NCBI Taxonomy" id="1850093"/>
    <lineage>
        <taxon>Bacteria</taxon>
        <taxon>Pseudomonadati</taxon>
        <taxon>Bacteroidota</taxon>
        <taxon>Cytophagia</taxon>
        <taxon>Cytophagales</taxon>
        <taxon>Hymenobacteraceae</taxon>
        <taxon>Hymenobacter</taxon>
    </lineage>
</organism>
<dbReference type="Gene3D" id="3.40.630.10">
    <property type="entry name" value="Zn peptidases"/>
    <property type="match status" value="1"/>
</dbReference>
<dbReference type="OrthoDB" id="9764939at2"/>
<name>A0A2Z3GH34_9BACT</name>
<dbReference type="SUPFAM" id="SSF52025">
    <property type="entry name" value="PA domain"/>
    <property type="match status" value="1"/>
</dbReference>
<evidence type="ECO:0008006" key="4">
    <source>
        <dbReference type="Google" id="ProtNLM"/>
    </source>
</evidence>
<dbReference type="InterPro" id="IPR046450">
    <property type="entry name" value="PA_dom_sf"/>
</dbReference>
<dbReference type="RefSeq" id="WP_109655395.1">
    <property type="nucleotide sequence ID" value="NZ_CP029145.1"/>
</dbReference>
<dbReference type="Proteomes" id="UP000245999">
    <property type="component" value="Chromosome"/>
</dbReference>
<dbReference type="AlphaFoldDB" id="A0A2Z3GH34"/>
<gene>
    <name evidence="2" type="ORF">DDQ68_05405</name>
</gene>
<feature type="signal peptide" evidence="1">
    <location>
        <begin position="1"/>
        <end position="19"/>
    </location>
</feature>
<evidence type="ECO:0000313" key="3">
    <source>
        <dbReference type="Proteomes" id="UP000245999"/>
    </source>
</evidence>
<feature type="chain" id="PRO_5016337518" description="Peptidase M28" evidence="1">
    <location>
        <begin position="20"/>
        <end position="184"/>
    </location>
</feature>
<dbReference type="SUPFAM" id="SSF53187">
    <property type="entry name" value="Zn-dependent exopeptidases"/>
    <property type="match status" value="1"/>
</dbReference>
<evidence type="ECO:0000313" key="2">
    <source>
        <dbReference type="EMBL" id="AWM32278.1"/>
    </source>
</evidence>
<sequence length="184" mass="19396">MRSSLLLLLAGALALPAAAQTPAVPAPVATALQKISAADFKAHVQYLADDRLRGRLPGTPGYQMAVDYVTAQFRKMGVRPAGENGGFTQKVRLRRAFVEPGAVLAYQPVGGPVVPLAYGSDATFYPNPGQAQVAAEAPLVFAGYGISAPELGYDDYAGLDARGKIVVLTRQSLRQFSDNKAYSA</sequence>
<dbReference type="EMBL" id="CP029145">
    <property type="protein sequence ID" value="AWM32278.1"/>
    <property type="molecule type" value="Genomic_DNA"/>
</dbReference>
<proteinExistence type="predicted"/>
<dbReference type="KEGG" id="hnv:DDQ68_05405"/>